<dbReference type="Proteomes" id="UP000095751">
    <property type="component" value="Unassembled WGS sequence"/>
</dbReference>
<dbReference type="EMBL" id="KV784353">
    <property type="protein sequence ID" value="OEU23513.1"/>
    <property type="molecule type" value="Genomic_DNA"/>
</dbReference>
<evidence type="ECO:0000313" key="1">
    <source>
        <dbReference type="EMBL" id="OEU23513.1"/>
    </source>
</evidence>
<keyword evidence="2" id="KW-1185">Reference proteome</keyword>
<reference evidence="1 2" key="1">
    <citation type="submission" date="2016-09" db="EMBL/GenBank/DDBJ databases">
        <title>Extensive genetic diversity and differential bi-allelic expression allows diatom success in the polar Southern Ocean.</title>
        <authorList>
            <consortium name="DOE Joint Genome Institute"/>
            <person name="Mock T."/>
            <person name="Otillar R.P."/>
            <person name="Strauss J."/>
            <person name="Dupont C."/>
            <person name="Frickenhaus S."/>
            <person name="Maumus F."/>
            <person name="Mcmullan M."/>
            <person name="Sanges R."/>
            <person name="Schmutz J."/>
            <person name="Toseland A."/>
            <person name="Valas R."/>
            <person name="Veluchamy A."/>
            <person name="Ward B.J."/>
            <person name="Allen A."/>
            <person name="Barry K."/>
            <person name="Falciatore A."/>
            <person name="Ferrante M."/>
            <person name="Fortunato A.E."/>
            <person name="Gloeckner G."/>
            <person name="Gruber A."/>
            <person name="Hipkin R."/>
            <person name="Janech M."/>
            <person name="Kroth P."/>
            <person name="Leese F."/>
            <person name="Lindquist E."/>
            <person name="Lyon B.R."/>
            <person name="Martin J."/>
            <person name="Mayer C."/>
            <person name="Parker M."/>
            <person name="Quesneville H."/>
            <person name="Raymond J."/>
            <person name="Uhlig C."/>
            <person name="Valentin K.U."/>
            <person name="Worden A.Z."/>
            <person name="Armbrust E.V."/>
            <person name="Bowler C."/>
            <person name="Green B."/>
            <person name="Moulton V."/>
            <person name="Van Oosterhout C."/>
            <person name="Grigoriev I."/>
        </authorList>
    </citation>
    <scope>NUCLEOTIDE SEQUENCE [LARGE SCALE GENOMIC DNA]</scope>
    <source>
        <strain evidence="1 2">CCMP1102</strain>
    </source>
</reference>
<name>A0A1E7G050_9STRA</name>
<accession>A0A1E7G050</accession>
<dbReference type="InParanoid" id="A0A1E7G050"/>
<sequence length="184" mass="20386">MDSKDIRDATTQSIDELLFNNLKSRFKLIGDVARMTKMVCAIFIDSYQGKHIPEACDCTYTANRTRENSSSTFCVPNRNVFPTGVRPNGTPDCSVTLGYNSSTHGHGVKHHGSSYLKTLGRETLELLHRVRFRDMILFNVTRAVFEKQIDEMETQYKFHEPTVALTVAPTVAPTAAPNGGGDGA</sequence>
<organism evidence="1 2">
    <name type="scientific">Fragilariopsis cylindrus CCMP1102</name>
    <dbReference type="NCBI Taxonomy" id="635003"/>
    <lineage>
        <taxon>Eukaryota</taxon>
        <taxon>Sar</taxon>
        <taxon>Stramenopiles</taxon>
        <taxon>Ochrophyta</taxon>
        <taxon>Bacillariophyta</taxon>
        <taxon>Bacillariophyceae</taxon>
        <taxon>Bacillariophycidae</taxon>
        <taxon>Bacillariales</taxon>
        <taxon>Bacillariaceae</taxon>
        <taxon>Fragilariopsis</taxon>
    </lineage>
</organism>
<evidence type="ECO:0000313" key="2">
    <source>
        <dbReference type="Proteomes" id="UP000095751"/>
    </source>
</evidence>
<protein>
    <submittedName>
        <fullName evidence="1">Uncharacterized protein</fullName>
    </submittedName>
</protein>
<dbReference type="AlphaFoldDB" id="A0A1E7G050"/>
<gene>
    <name evidence="1" type="ORF">FRACYDRAFT_233683</name>
</gene>
<proteinExistence type="predicted"/>
<dbReference type="KEGG" id="fcy:FRACYDRAFT_233683"/>